<dbReference type="GO" id="GO:0003676">
    <property type="term" value="F:nucleic acid binding"/>
    <property type="evidence" value="ECO:0007669"/>
    <property type="project" value="InterPro"/>
</dbReference>
<sequence>MQSDAKEHVKKCEKCQPHGDMHLAPPNELKTLLSPWPFAWWGMNIRGPFPTAAGQNKYLIVAVDYLTKWIEAEPLAKITYFVSSNGTYLIDSESPWL</sequence>
<dbReference type="Proteomes" id="UP000265520">
    <property type="component" value="Unassembled WGS sequence"/>
</dbReference>
<evidence type="ECO:0000313" key="2">
    <source>
        <dbReference type="Proteomes" id="UP000265520"/>
    </source>
</evidence>
<keyword evidence="2" id="KW-1185">Reference proteome</keyword>
<proteinExistence type="predicted"/>
<dbReference type="InterPro" id="IPR012337">
    <property type="entry name" value="RNaseH-like_sf"/>
</dbReference>
<dbReference type="EMBL" id="LXQA010367479">
    <property type="protein sequence ID" value="MCI47116.1"/>
    <property type="molecule type" value="Genomic_DNA"/>
</dbReference>
<dbReference type="InterPro" id="IPR052160">
    <property type="entry name" value="Gypsy_RT_Integrase-like"/>
</dbReference>
<dbReference type="Gene3D" id="3.30.420.10">
    <property type="entry name" value="Ribonuclease H-like superfamily/Ribonuclease H"/>
    <property type="match status" value="1"/>
</dbReference>
<dbReference type="PANTHER" id="PTHR47266">
    <property type="entry name" value="ENDONUCLEASE-RELATED"/>
    <property type="match status" value="1"/>
</dbReference>
<protein>
    <submittedName>
        <fullName evidence="1">Gypsy retrotransposon integrase-like protein</fullName>
    </submittedName>
</protein>
<accession>A0A392SGY1</accession>
<comment type="caution">
    <text evidence="1">The sequence shown here is derived from an EMBL/GenBank/DDBJ whole genome shotgun (WGS) entry which is preliminary data.</text>
</comment>
<dbReference type="InterPro" id="IPR036397">
    <property type="entry name" value="RNaseH_sf"/>
</dbReference>
<evidence type="ECO:0000313" key="1">
    <source>
        <dbReference type="EMBL" id="MCI47116.1"/>
    </source>
</evidence>
<name>A0A392SGY1_9FABA</name>
<reference evidence="1 2" key="1">
    <citation type="journal article" date="2018" name="Front. Plant Sci.">
        <title>Red Clover (Trifolium pratense) and Zigzag Clover (T. medium) - A Picture of Genomic Similarities and Differences.</title>
        <authorList>
            <person name="Dluhosova J."/>
            <person name="Istvanek J."/>
            <person name="Nedelnik J."/>
            <person name="Repkova J."/>
        </authorList>
    </citation>
    <scope>NUCLEOTIDE SEQUENCE [LARGE SCALE GENOMIC DNA]</scope>
    <source>
        <strain evidence="2">cv. 10/8</strain>
        <tissue evidence="1">Leaf</tissue>
    </source>
</reference>
<dbReference type="SUPFAM" id="SSF53098">
    <property type="entry name" value="Ribonuclease H-like"/>
    <property type="match status" value="1"/>
</dbReference>
<organism evidence="1 2">
    <name type="scientific">Trifolium medium</name>
    <dbReference type="NCBI Taxonomy" id="97028"/>
    <lineage>
        <taxon>Eukaryota</taxon>
        <taxon>Viridiplantae</taxon>
        <taxon>Streptophyta</taxon>
        <taxon>Embryophyta</taxon>
        <taxon>Tracheophyta</taxon>
        <taxon>Spermatophyta</taxon>
        <taxon>Magnoliopsida</taxon>
        <taxon>eudicotyledons</taxon>
        <taxon>Gunneridae</taxon>
        <taxon>Pentapetalae</taxon>
        <taxon>rosids</taxon>
        <taxon>fabids</taxon>
        <taxon>Fabales</taxon>
        <taxon>Fabaceae</taxon>
        <taxon>Papilionoideae</taxon>
        <taxon>50 kb inversion clade</taxon>
        <taxon>NPAAA clade</taxon>
        <taxon>Hologalegina</taxon>
        <taxon>IRL clade</taxon>
        <taxon>Trifolieae</taxon>
        <taxon>Trifolium</taxon>
    </lineage>
</organism>
<dbReference type="AlphaFoldDB" id="A0A392SGY1"/>